<organism evidence="2 3">
    <name type="scientific">Bremia lactucae</name>
    <name type="common">Lettuce downy mildew</name>
    <dbReference type="NCBI Taxonomy" id="4779"/>
    <lineage>
        <taxon>Eukaryota</taxon>
        <taxon>Sar</taxon>
        <taxon>Stramenopiles</taxon>
        <taxon>Oomycota</taxon>
        <taxon>Peronosporomycetes</taxon>
        <taxon>Peronosporales</taxon>
        <taxon>Peronosporaceae</taxon>
        <taxon>Bremia</taxon>
    </lineage>
</organism>
<dbReference type="OrthoDB" id="127440at2759"/>
<dbReference type="KEGG" id="blac:94346293"/>
<protein>
    <recommendedName>
        <fullName evidence="4">RxLR effector protein</fullName>
    </recommendedName>
</protein>
<gene>
    <name evidence="2" type="ORF">CCR75_002525</name>
</gene>
<dbReference type="EMBL" id="SHOA02000012">
    <property type="protein sequence ID" value="TDH72286.1"/>
    <property type="molecule type" value="Genomic_DNA"/>
</dbReference>
<evidence type="ECO:0000313" key="3">
    <source>
        <dbReference type="Proteomes" id="UP000294530"/>
    </source>
</evidence>
<keyword evidence="1" id="KW-0732">Signal</keyword>
<sequence>MKFVFVFGALFALFIRLNRAALVAREANPLELSHDRANFRRITRRLRIDTLNASEERNIFNFWRRKKHANWEGLLNVDDVPQFTPRQIQENIKWSKKDLKEVLTALNFRKVTSPEVTRQKMFQLDEYLDSLDLKTEVKTMDEIVAKRLKVLGMLKGNDWEHTKELKRHLAHVWVIKRIPVRNVYRGLKMNEEESLENLFSIRSGEETLDFFLDFFYATRKYHNDKEELAELFLETYDVATVLHLINVGSRLDSAQVFVAQLEHSLHRKWSSMSHNKVFFDILHLDKKGSQVFNTFEMQTWYRFIKGTDPDEAEAKTLIFLIHSYGTAFLSDVLIRGQGQSISSLRPIFRKALLDHWAKQKTGS</sequence>
<dbReference type="RefSeq" id="XP_067821785.1">
    <property type="nucleotide sequence ID" value="XM_067960622.1"/>
</dbReference>
<evidence type="ECO:0000313" key="2">
    <source>
        <dbReference type="EMBL" id="TDH72286.1"/>
    </source>
</evidence>
<keyword evidence="3" id="KW-1185">Reference proteome</keyword>
<reference evidence="2 3" key="1">
    <citation type="journal article" date="2021" name="Genome Biol.">
        <title>AFLAP: assembly-free linkage analysis pipeline using k-mers from genome sequencing data.</title>
        <authorList>
            <person name="Fletcher K."/>
            <person name="Zhang L."/>
            <person name="Gil J."/>
            <person name="Han R."/>
            <person name="Cavanaugh K."/>
            <person name="Michelmore R."/>
        </authorList>
    </citation>
    <scope>NUCLEOTIDE SEQUENCE [LARGE SCALE GENOMIC DNA]</scope>
    <source>
        <strain evidence="2 3">SF5</strain>
    </source>
</reference>
<evidence type="ECO:0000256" key="1">
    <source>
        <dbReference type="SAM" id="SignalP"/>
    </source>
</evidence>
<dbReference type="AlphaFoldDB" id="A0A976II79"/>
<dbReference type="Proteomes" id="UP000294530">
    <property type="component" value="Unassembled WGS sequence"/>
</dbReference>
<dbReference type="GeneID" id="94346293"/>
<evidence type="ECO:0008006" key="4">
    <source>
        <dbReference type="Google" id="ProtNLM"/>
    </source>
</evidence>
<accession>A0A976II79</accession>
<feature type="signal peptide" evidence="1">
    <location>
        <begin position="1"/>
        <end position="20"/>
    </location>
</feature>
<proteinExistence type="predicted"/>
<comment type="caution">
    <text evidence="2">The sequence shown here is derived from an EMBL/GenBank/DDBJ whole genome shotgun (WGS) entry which is preliminary data.</text>
</comment>
<feature type="chain" id="PRO_5038113978" description="RxLR effector protein" evidence="1">
    <location>
        <begin position="21"/>
        <end position="363"/>
    </location>
</feature>
<name>A0A976II79_BRELC</name>